<dbReference type="EMBL" id="CATWFT010000005">
    <property type="protein sequence ID" value="CAJ0723830.1"/>
    <property type="molecule type" value="Genomic_DNA"/>
</dbReference>
<reference evidence="1 2" key="1">
    <citation type="submission" date="2023-07" db="EMBL/GenBank/DDBJ databases">
        <authorList>
            <person name="Peeters C."/>
        </authorList>
    </citation>
    <scope>NUCLEOTIDE SEQUENCE [LARGE SCALE GENOMIC DNA]</scope>
    <source>
        <strain evidence="1 2">R-38712</strain>
    </source>
</reference>
<protein>
    <submittedName>
        <fullName evidence="1">Uncharacterized protein</fullName>
    </submittedName>
</protein>
<sequence>MMIKALVNMVLMRDMMKKDRKYSVPFYIDECNMVDEINLKGLAQTALSLGFVPVLASTMAVAVTQTLYYVQWAKDGRAVIEPKNRVRRRELQGDDLEAA</sequence>
<proteinExistence type="predicted"/>
<dbReference type="RefSeq" id="WP_012762142.1">
    <property type="nucleotide sequence ID" value="NZ_CATWFT010000005.1"/>
</dbReference>
<accession>A0ABN9HZ01</accession>
<dbReference type="Proteomes" id="UP001189303">
    <property type="component" value="Unassembled WGS sequence"/>
</dbReference>
<name>A0ABN9HZ01_RALPI</name>
<evidence type="ECO:0000313" key="1">
    <source>
        <dbReference type="EMBL" id="CAJ0723830.1"/>
    </source>
</evidence>
<evidence type="ECO:0000313" key="2">
    <source>
        <dbReference type="Proteomes" id="UP001189303"/>
    </source>
</evidence>
<keyword evidence="2" id="KW-1185">Reference proteome</keyword>
<comment type="caution">
    <text evidence="1">The sequence shown here is derived from an EMBL/GenBank/DDBJ whole genome shotgun (WGS) entry which is preliminary data.</text>
</comment>
<organism evidence="1 2">
    <name type="scientific">Ralstonia pickettii</name>
    <name type="common">Burkholderia pickettii</name>
    <dbReference type="NCBI Taxonomy" id="329"/>
    <lineage>
        <taxon>Bacteria</taxon>
        <taxon>Pseudomonadati</taxon>
        <taxon>Pseudomonadota</taxon>
        <taxon>Betaproteobacteria</taxon>
        <taxon>Burkholderiales</taxon>
        <taxon>Burkholderiaceae</taxon>
        <taxon>Ralstonia</taxon>
    </lineage>
</organism>
<gene>
    <name evidence="1" type="ORF">R38712_02147</name>
</gene>